<dbReference type="Proteomes" id="UP000017746">
    <property type="component" value="Chromosome"/>
</dbReference>
<dbReference type="EMBL" id="CP006272">
    <property type="protein sequence ID" value="AGZ42736.1"/>
    <property type="molecule type" value="Genomic_DNA"/>
</dbReference>
<dbReference type="Gene3D" id="3.30.70.20">
    <property type="match status" value="1"/>
</dbReference>
<dbReference type="SUPFAM" id="SSF54862">
    <property type="entry name" value="4Fe-4S ferredoxins"/>
    <property type="match status" value="1"/>
</dbReference>
<dbReference type="InterPro" id="IPR017900">
    <property type="entry name" value="4Fe4S_Fe_S_CS"/>
</dbReference>
<dbReference type="OrthoDB" id="9800445at2"/>
<keyword evidence="4" id="KW-0411">Iron-sulfur</keyword>
<dbReference type="InterPro" id="IPR017896">
    <property type="entry name" value="4Fe4S_Fe-S-bd"/>
</dbReference>
<dbReference type="RefSeq" id="WP_023363107.1">
    <property type="nucleotide sequence ID" value="NC_022657.1"/>
</dbReference>
<dbReference type="PATRIC" id="fig|1246995.3.peg.4527"/>
<dbReference type="PANTHER" id="PTHR43687:SF4">
    <property type="entry name" value="BLR5484 PROTEIN"/>
    <property type="match status" value="1"/>
</dbReference>
<dbReference type="Pfam" id="PF13187">
    <property type="entry name" value="Fer4_9"/>
    <property type="match status" value="1"/>
</dbReference>
<accession>U5W496</accession>
<keyword evidence="3" id="KW-0408">Iron</keyword>
<dbReference type="GO" id="GO:0046872">
    <property type="term" value="F:metal ion binding"/>
    <property type="evidence" value="ECO:0007669"/>
    <property type="project" value="UniProtKB-KW"/>
</dbReference>
<dbReference type="InterPro" id="IPR050572">
    <property type="entry name" value="Fe-S_Ferredoxin"/>
</dbReference>
<dbReference type="STRING" id="1246995.AFR_22330"/>
<protein>
    <submittedName>
        <fullName evidence="6">4Fe-4S ferredoxin iron-sulfur binding domain-containing protein</fullName>
    </submittedName>
</protein>
<evidence type="ECO:0000256" key="1">
    <source>
        <dbReference type="ARBA" id="ARBA00022485"/>
    </source>
</evidence>
<evidence type="ECO:0000313" key="7">
    <source>
        <dbReference type="Proteomes" id="UP000017746"/>
    </source>
</evidence>
<evidence type="ECO:0000256" key="2">
    <source>
        <dbReference type="ARBA" id="ARBA00022723"/>
    </source>
</evidence>
<gene>
    <name evidence="6" type="ORF">AFR_22330</name>
</gene>
<dbReference type="KEGG" id="afs:AFR_22330"/>
<dbReference type="PROSITE" id="PS51379">
    <property type="entry name" value="4FE4S_FER_2"/>
    <property type="match status" value="2"/>
</dbReference>
<feature type="domain" description="4Fe-4S ferredoxin-type" evidence="5">
    <location>
        <begin position="31"/>
        <end position="61"/>
    </location>
</feature>
<feature type="domain" description="4Fe-4S ferredoxin-type" evidence="5">
    <location>
        <begin position="1"/>
        <end position="30"/>
    </location>
</feature>
<dbReference type="HOGENOM" id="CLU_152535_0_0_11"/>
<keyword evidence="7" id="KW-1185">Reference proteome</keyword>
<keyword evidence="1" id="KW-0004">4Fe-4S</keyword>
<reference evidence="6 7" key="1">
    <citation type="journal article" date="2014" name="J. Biotechnol.">
        <title>Complete genome sequence of the actinobacterium Actinoplanes friuliensis HAG 010964, producer of the lipopeptide antibiotic friulimycin.</title>
        <authorList>
            <person name="Ruckert C."/>
            <person name="Szczepanowski R."/>
            <person name="Albersmeier A."/>
            <person name="Goesmann A."/>
            <person name="Fischer N."/>
            <person name="Steinkamper A."/>
            <person name="Puhler A."/>
            <person name="Biener R."/>
            <person name="Schwartz D."/>
            <person name="Kalinowski J."/>
        </authorList>
    </citation>
    <scope>NUCLEOTIDE SEQUENCE [LARGE SCALE GENOMIC DNA]</scope>
    <source>
        <strain evidence="6 7">DSM 7358</strain>
    </source>
</reference>
<evidence type="ECO:0000259" key="5">
    <source>
        <dbReference type="PROSITE" id="PS51379"/>
    </source>
</evidence>
<dbReference type="eggNOG" id="COG1146">
    <property type="taxonomic scope" value="Bacteria"/>
</dbReference>
<dbReference type="GO" id="GO:0051539">
    <property type="term" value="F:4 iron, 4 sulfur cluster binding"/>
    <property type="evidence" value="ECO:0007669"/>
    <property type="project" value="UniProtKB-KW"/>
</dbReference>
<keyword evidence="2" id="KW-0479">Metal-binding</keyword>
<dbReference type="PANTHER" id="PTHR43687">
    <property type="entry name" value="ADENYLYLSULFATE REDUCTASE, BETA SUBUNIT"/>
    <property type="match status" value="1"/>
</dbReference>
<proteinExistence type="predicted"/>
<dbReference type="AlphaFoldDB" id="U5W496"/>
<name>U5W496_9ACTN</name>
<sequence>MISLVLADRCTSCGICVRVCPTNVFDVAADGLPLIARQDDCQTCFMCELHCPVDALYVDPDCDNPATPDAAVVQASDWPSQYRRDSGWGRWRTHNPDESWRMDSIFTTARDLFP</sequence>
<evidence type="ECO:0000256" key="4">
    <source>
        <dbReference type="ARBA" id="ARBA00023014"/>
    </source>
</evidence>
<evidence type="ECO:0000256" key="3">
    <source>
        <dbReference type="ARBA" id="ARBA00023004"/>
    </source>
</evidence>
<organism evidence="6 7">
    <name type="scientific">Actinoplanes friuliensis DSM 7358</name>
    <dbReference type="NCBI Taxonomy" id="1246995"/>
    <lineage>
        <taxon>Bacteria</taxon>
        <taxon>Bacillati</taxon>
        <taxon>Actinomycetota</taxon>
        <taxon>Actinomycetes</taxon>
        <taxon>Micromonosporales</taxon>
        <taxon>Micromonosporaceae</taxon>
        <taxon>Actinoplanes</taxon>
    </lineage>
</organism>
<evidence type="ECO:0000313" key="6">
    <source>
        <dbReference type="EMBL" id="AGZ42736.1"/>
    </source>
</evidence>
<dbReference type="PROSITE" id="PS00198">
    <property type="entry name" value="4FE4S_FER_1"/>
    <property type="match status" value="2"/>
</dbReference>